<organism evidence="2 3">
    <name type="scientific">Microtetraspora malaysiensis</name>
    <dbReference type="NCBI Taxonomy" id="161358"/>
    <lineage>
        <taxon>Bacteria</taxon>
        <taxon>Bacillati</taxon>
        <taxon>Actinomycetota</taxon>
        <taxon>Actinomycetes</taxon>
        <taxon>Streptosporangiales</taxon>
        <taxon>Streptosporangiaceae</taxon>
        <taxon>Microtetraspora</taxon>
    </lineage>
</organism>
<dbReference type="PANTHER" id="PTHR38436">
    <property type="entry name" value="POLYKETIDE CYCLASE SNOAL-LIKE DOMAIN"/>
    <property type="match status" value="1"/>
</dbReference>
<dbReference type="RefSeq" id="WP_387414428.1">
    <property type="nucleotide sequence ID" value="NZ_JBIASD010000016.1"/>
</dbReference>
<comment type="caution">
    <text evidence="2">The sequence shown here is derived from an EMBL/GenBank/DDBJ whole genome shotgun (WGS) entry which is preliminary data.</text>
</comment>
<keyword evidence="3" id="KW-1185">Reference proteome</keyword>
<reference evidence="2 3" key="1">
    <citation type="submission" date="2024-10" db="EMBL/GenBank/DDBJ databases">
        <title>The Natural Products Discovery Center: Release of the First 8490 Sequenced Strains for Exploring Actinobacteria Biosynthetic Diversity.</title>
        <authorList>
            <person name="Kalkreuter E."/>
            <person name="Kautsar S.A."/>
            <person name="Yang D."/>
            <person name="Bader C.D."/>
            <person name="Teijaro C.N."/>
            <person name="Fluegel L."/>
            <person name="Davis C.M."/>
            <person name="Simpson J.R."/>
            <person name="Lauterbach L."/>
            <person name="Steele A.D."/>
            <person name="Gui C."/>
            <person name="Meng S."/>
            <person name="Li G."/>
            <person name="Viehrig K."/>
            <person name="Ye F."/>
            <person name="Su P."/>
            <person name="Kiefer A.F."/>
            <person name="Nichols A."/>
            <person name="Cepeda A.J."/>
            <person name="Yan W."/>
            <person name="Fan B."/>
            <person name="Jiang Y."/>
            <person name="Adhikari A."/>
            <person name="Zheng C.-J."/>
            <person name="Schuster L."/>
            <person name="Cowan T.M."/>
            <person name="Smanski M.J."/>
            <person name="Chevrette M.G."/>
            <person name="De Carvalho L.P.S."/>
            <person name="Shen B."/>
        </authorList>
    </citation>
    <scope>NUCLEOTIDE SEQUENCE [LARGE SCALE GENOMIC DNA]</scope>
    <source>
        <strain evidence="2 3">NPDC002173</strain>
    </source>
</reference>
<dbReference type="InterPro" id="IPR037401">
    <property type="entry name" value="SnoaL-like"/>
</dbReference>
<feature type="domain" description="SnoaL-like" evidence="1">
    <location>
        <begin position="14"/>
        <end position="125"/>
    </location>
</feature>
<gene>
    <name evidence="2" type="ORF">ACFYXI_24480</name>
</gene>
<dbReference type="InterPro" id="IPR032710">
    <property type="entry name" value="NTF2-like_dom_sf"/>
</dbReference>
<dbReference type="EMBL" id="JBIASD010000016">
    <property type="protein sequence ID" value="MFF3668747.1"/>
    <property type="molecule type" value="Genomic_DNA"/>
</dbReference>
<dbReference type="PANTHER" id="PTHR38436:SF1">
    <property type="entry name" value="ESTER CYCLASE"/>
    <property type="match status" value="1"/>
</dbReference>
<evidence type="ECO:0000313" key="2">
    <source>
        <dbReference type="EMBL" id="MFF3668747.1"/>
    </source>
</evidence>
<evidence type="ECO:0000259" key="1">
    <source>
        <dbReference type="Pfam" id="PF12680"/>
    </source>
</evidence>
<dbReference type="InterPro" id="IPR009959">
    <property type="entry name" value="Cyclase_SnoaL-like"/>
</dbReference>
<name>A0ABW6SX64_9ACTN</name>
<dbReference type="Pfam" id="PF12680">
    <property type="entry name" value="SnoaL_2"/>
    <property type="match status" value="1"/>
</dbReference>
<dbReference type="SUPFAM" id="SSF54427">
    <property type="entry name" value="NTF2-like"/>
    <property type="match status" value="1"/>
</dbReference>
<protein>
    <submittedName>
        <fullName evidence="2">Ester cyclase</fullName>
    </submittedName>
</protein>
<sequence>MGEQETAARPDAADRLFEAINAHDLDAVMRCYTPQAVAVTPEIVAEGREQIASYHAHMWQGFPGVKMAVMGKAVCGDLIVIEALGAATHSGPYLGLNGYVLQATGRRVSIRSCWVFTIEDDLIASERLYYDQLQIFTQLGLTLSDGGGPFPS</sequence>
<dbReference type="Gene3D" id="3.10.450.50">
    <property type="match status" value="1"/>
</dbReference>
<proteinExistence type="predicted"/>
<evidence type="ECO:0000313" key="3">
    <source>
        <dbReference type="Proteomes" id="UP001602013"/>
    </source>
</evidence>
<dbReference type="Proteomes" id="UP001602013">
    <property type="component" value="Unassembled WGS sequence"/>
</dbReference>
<accession>A0ABW6SX64</accession>